<protein>
    <submittedName>
        <fullName evidence="3">Uncharacterized protein</fullName>
    </submittedName>
</protein>
<evidence type="ECO:0000313" key="4">
    <source>
        <dbReference type="Proteomes" id="UP000054387"/>
    </source>
</evidence>
<dbReference type="STRING" id="1514971.AUR64_15080"/>
<feature type="region of interest" description="Disordered" evidence="1">
    <location>
        <begin position="1"/>
        <end position="27"/>
    </location>
</feature>
<dbReference type="AlphaFoldDB" id="A0A0W1R6R6"/>
<feature type="compositionally biased region" description="Basic and acidic residues" evidence="1">
    <location>
        <begin position="1"/>
        <end position="12"/>
    </location>
</feature>
<dbReference type="Proteomes" id="UP000054387">
    <property type="component" value="Unassembled WGS sequence"/>
</dbReference>
<dbReference type="RefSeq" id="WP_058582271.1">
    <property type="nucleotide sequence ID" value="NZ_LOPU01000029.1"/>
</dbReference>
<keyword evidence="2" id="KW-1133">Transmembrane helix</keyword>
<keyword evidence="2" id="KW-0472">Membrane</keyword>
<reference evidence="3 4" key="1">
    <citation type="submission" date="2015-12" db="EMBL/GenBank/DDBJ databases">
        <title>Haloprofundus marisrubri gen. nov., sp. nov., an extremely halophilic archaeon isolated from the Discovery deep brine-seawater interface in the Red Sea.</title>
        <authorList>
            <person name="Zhang G."/>
            <person name="Stingl U."/>
            <person name="Rashid M."/>
        </authorList>
    </citation>
    <scope>NUCLEOTIDE SEQUENCE [LARGE SCALE GENOMIC DNA]</scope>
    <source>
        <strain evidence="3 4">SB9</strain>
    </source>
</reference>
<organism evidence="3 4">
    <name type="scientific">Haloprofundus marisrubri</name>
    <dbReference type="NCBI Taxonomy" id="1514971"/>
    <lineage>
        <taxon>Archaea</taxon>
        <taxon>Methanobacteriati</taxon>
        <taxon>Methanobacteriota</taxon>
        <taxon>Stenosarchaea group</taxon>
        <taxon>Halobacteria</taxon>
        <taxon>Halobacteriales</taxon>
        <taxon>Haloferacaceae</taxon>
        <taxon>Haloprofundus</taxon>
    </lineage>
</organism>
<gene>
    <name evidence="3" type="ORF">AUR64_15080</name>
</gene>
<evidence type="ECO:0000313" key="3">
    <source>
        <dbReference type="EMBL" id="KTG09118.1"/>
    </source>
</evidence>
<comment type="caution">
    <text evidence="3">The sequence shown here is derived from an EMBL/GenBank/DDBJ whole genome shotgun (WGS) entry which is preliminary data.</text>
</comment>
<keyword evidence="4" id="KW-1185">Reference proteome</keyword>
<proteinExistence type="predicted"/>
<accession>A0A0W1R6R6</accession>
<feature type="transmembrane region" description="Helical" evidence="2">
    <location>
        <begin position="28"/>
        <end position="48"/>
    </location>
</feature>
<name>A0A0W1R6R6_9EURY</name>
<keyword evidence="2" id="KW-0812">Transmembrane</keyword>
<evidence type="ECO:0000256" key="1">
    <source>
        <dbReference type="SAM" id="MobiDB-lite"/>
    </source>
</evidence>
<dbReference type="EMBL" id="LOPU01000029">
    <property type="protein sequence ID" value="KTG09118.1"/>
    <property type="molecule type" value="Genomic_DNA"/>
</dbReference>
<sequence length="84" mass="9097">MSERPPADDQSRVESGPTDEDDGDNSKLTYKPIVVVLVFLAVAALVVFNPSLSVALLTVLPQLAIVYLLYRLVNEVGRVADALE</sequence>
<evidence type="ECO:0000256" key="2">
    <source>
        <dbReference type="SAM" id="Phobius"/>
    </source>
</evidence>